<dbReference type="AlphaFoldDB" id="A0A0F8Z5X4"/>
<gene>
    <name evidence="1" type="ORF">LCGC14_2814020</name>
</gene>
<organism evidence="1">
    <name type="scientific">marine sediment metagenome</name>
    <dbReference type="NCBI Taxonomy" id="412755"/>
    <lineage>
        <taxon>unclassified sequences</taxon>
        <taxon>metagenomes</taxon>
        <taxon>ecological metagenomes</taxon>
    </lineage>
</organism>
<sequence>MSDNEKFIPMSYWQWEMMAQEERQKLIEDEIELCKKLQAEAEWKDGFPNEWLKCHSFREAVNRTPEDE</sequence>
<name>A0A0F8Z5X4_9ZZZZ</name>
<comment type="caution">
    <text evidence="1">The sequence shown here is derived from an EMBL/GenBank/DDBJ whole genome shotgun (WGS) entry which is preliminary data.</text>
</comment>
<proteinExistence type="predicted"/>
<dbReference type="EMBL" id="LAZR01053152">
    <property type="protein sequence ID" value="KKK81380.1"/>
    <property type="molecule type" value="Genomic_DNA"/>
</dbReference>
<reference evidence="1" key="1">
    <citation type="journal article" date="2015" name="Nature">
        <title>Complex archaea that bridge the gap between prokaryotes and eukaryotes.</title>
        <authorList>
            <person name="Spang A."/>
            <person name="Saw J.H."/>
            <person name="Jorgensen S.L."/>
            <person name="Zaremba-Niedzwiedzka K."/>
            <person name="Martijn J."/>
            <person name="Lind A.E."/>
            <person name="van Eijk R."/>
            <person name="Schleper C."/>
            <person name="Guy L."/>
            <person name="Ettema T.J."/>
        </authorList>
    </citation>
    <scope>NUCLEOTIDE SEQUENCE</scope>
</reference>
<evidence type="ECO:0000313" key="1">
    <source>
        <dbReference type="EMBL" id="KKK81380.1"/>
    </source>
</evidence>
<accession>A0A0F8Z5X4</accession>
<protein>
    <submittedName>
        <fullName evidence="1">Uncharacterized protein</fullName>
    </submittedName>
</protein>